<evidence type="ECO:0000313" key="2">
    <source>
        <dbReference type="EMBL" id="PTG13644.1"/>
    </source>
</evidence>
<feature type="transmembrane region" description="Helical" evidence="1">
    <location>
        <begin position="431"/>
        <end position="449"/>
    </location>
</feature>
<feature type="transmembrane region" description="Helical" evidence="1">
    <location>
        <begin position="321"/>
        <end position="340"/>
    </location>
</feature>
<feature type="transmembrane region" description="Helical" evidence="1">
    <location>
        <begin position="12"/>
        <end position="31"/>
    </location>
</feature>
<organism evidence="2 3">
    <name type="scientific">Staphylococcus chromogenes</name>
    <name type="common">Staphylococcus hyicus subsp. chromogenes</name>
    <dbReference type="NCBI Taxonomy" id="46126"/>
    <lineage>
        <taxon>Bacteria</taxon>
        <taxon>Bacillati</taxon>
        <taxon>Bacillota</taxon>
        <taxon>Bacilli</taxon>
        <taxon>Bacillales</taxon>
        <taxon>Staphylococcaceae</taxon>
        <taxon>Staphylococcus</taxon>
    </lineage>
</organism>
<name>A0AAE5SYQ7_STACR</name>
<evidence type="ECO:0000313" key="3">
    <source>
        <dbReference type="Proteomes" id="UP000242704"/>
    </source>
</evidence>
<feature type="transmembrane region" description="Helical" evidence="1">
    <location>
        <begin position="197"/>
        <end position="226"/>
    </location>
</feature>
<dbReference type="Proteomes" id="UP000242704">
    <property type="component" value="Unassembled WGS sequence"/>
</dbReference>
<dbReference type="EMBL" id="PZBZ01000034">
    <property type="protein sequence ID" value="PTG13644.1"/>
    <property type="molecule type" value="Genomic_DNA"/>
</dbReference>
<dbReference type="PANTHER" id="PTHR38454">
    <property type="entry name" value="INTEGRAL MEMBRANE PROTEIN-RELATED"/>
    <property type="match status" value="1"/>
</dbReference>
<dbReference type="AlphaFoldDB" id="A0AAE5SYQ7"/>
<dbReference type="Pfam" id="PF09586">
    <property type="entry name" value="YfhO"/>
    <property type="match status" value="1"/>
</dbReference>
<feature type="transmembrane region" description="Helical" evidence="1">
    <location>
        <begin position="247"/>
        <end position="270"/>
    </location>
</feature>
<dbReference type="PANTHER" id="PTHR38454:SF1">
    <property type="entry name" value="INTEGRAL MEMBRANE PROTEIN"/>
    <property type="match status" value="1"/>
</dbReference>
<protein>
    <recommendedName>
        <fullName evidence="4">YfhO family protein</fullName>
    </recommendedName>
</protein>
<feature type="transmembrane region" description="Helical" evidence="1">
    <location>
        <begin position="84"/>
        <end position="102"/>
    </location>
</feature>
<feature type="transmembrane region" description="Helical" evidence="1">
    <location>
        <begin position="355"/>
        <end position="375"/>
    </location>
</feature>
<evidence type="ECO:0008006" key="4">
    <source>
        <dbReference type="Google" id="ProtNLM"/>
    </source>
</evidence>
<keyword evidence="1" id="KW-1133">Transmembrane helix</keyword>
<sequence>MRDFQQQLQRFLKIAFFSLILATVLFIPFFYNTFVNGIAFAGKGDGFSQLIPFQKYLYTRYTEFKSFYDVGFGLGGDYTKGLSYYYATSPLMMLYFFGVRLFDLMFHLPTEEMTFWAKNQVILSYIRVLLTTIASYYCFRYIQPERRLFAILATVMYAVSVVTIYFNFTWSFYGEVLILLPLSLLGMERFFRESKIGLFIIAIAITLFANFYFAYYEMIILGFYFIYRTIVPHSKDIVSRMQKLWMLAVAALMSLMIGSIGFFTGISAVMENDRQINPHLSMSLFIDFAEKYHIFSNGFYITISTITFIALFALNLYKYYYYRLFAILTWVLLIGSLTPYFDSFFNGFSLPARRWIYILCLSSSVLIALFIHHLSEVTLKQLMMTAIPTVIVMALMYTHYDATMNWMWVTLLIIIVMGVVLWQRQWMTHRAMYYVWIGLILLQQAMMIVDYHQSHMSIYERPIASMTKDKYHSEALQKEFDQIQHKGNPFSRIEYLSFSALNSPFIYGYNGLSIYSSLFNGDVLHYYDKTMQIAQPIDKNSTHRLLGNRANLMALWDAKDRFKNPKDDNLPYGFETEKIVDGKDNQYQYSKDMIHYPSTHITNKVFDPKDLKSPIDREHAMLQGVVLNDGTKPNSQIQESTNYKSLVETYTKDADFKEGQRFLKVAKDEGGLELKVPKTVAEDNEDLYVEMDLEMVTPKDKAHQVALNEYKQNRSSLNYTYRRAVTPITIRVKADETLRLRLSRGTYRYHLKGVYGENYETLKSATKELQKVNVKNTKDGYAFTKNKQDSGYLVVPTPYVEGFKAAADGKSVDVKKGNGMQTVIPVNKGQEHIELTYTPPHPTLLWIVTVIGIIVGTIYTLWIARRFKKQQ</sequence>
<dbReference type="InterPro" id="IPR018580">
    <property type="entry name" value="Uncharacterised_YfhO"/>
</dbReference>
<accession>A0AAE5SYQ7</accession>
<feature type="transmembrane region" description="Helical" evidence="1">
    <location>
        <begin position="148"/>
        <end position="166"/>
    </location>
</feature>
<keyword evidence="1" id="KW-0812">Transmembrane</keyword>
<feature type="transmembrane region" description="Helical" evidence="1">
    <location>
        <begin position="382"/>
        <end position="400"/>
    </location>
</feature>
<feature type="transmembrane region" description="Helical" evidence="1">
    <location>
        <begin position="844"/>
        <end position="864"/>
    </location>
</feature>
<gene>
    <name evidence="2" type="ORF">BU653_07270</name>
</gene>
<comment type="caution">
    <text evidence="2">The sequence shown here is derived from an EMBL/GenBank/DDBJ whole genome shotgun (WGS) entry which is preliminary data.</text>
</comment>
<evidence type="ECO:0000256" key="1">
    <source>
        <dbReference type="SAM" id="Phobius"/>
    </source>
</evidence>
<reference evidence="2 3" key="1">
    <citation type="journal article" date="2016" name="Front. Microbiol.">
        <title>Comprehensive Phylogenetic Analysis of Bovine Non-aureus Staphylococci Species Based on Whole-Genome Sequencing.</title>
        <authorList>
            <person name="Naushad S."/>
            <person name="Barkema H.W."/>
            <person name="Luby C."/>
            <person name="Condas L.A."/>
            <person name="Nobrega D.B."/>
            <person name="Carson D.A."/>
            <person name="De Buck J."/>
        </authorList>
    </citation>
    <scope>NUCLEOTIDE SEQUENCE [LARGE SCALE GENOMIC DNA]</scope>
    <source>
        <strain evidence="2 3">SNUC 505</strain>
    </source>
</reference>
<feature type="transmembrane region" description="Helical" evidence="1">
    <location>
        <begin position="292"/>
        <end position="314"/>
    </location>
</feature>
<keyword evidence="1" id="KW-0472">Membrane</keyword>
<proteinExistence type="predicted"/>
<feature type="transmembrane region" description="Helical" evidence="1">
    <location>
        <begin position="406"/>
        <end position="422"/>
    </location>
</feature>